<dbReference type="OrthoDB" id="3355217at2759"/>
<dbReference type="EMBL" id="CM018223">
    <property type="protein sequence ID" value="KAB2013404.1"/>
    <property type="molecule type" value="Genomic_DNA"/>
</dbReference>
<proteinExistence type="predicted"/>
<dbReference type="PANTHER" id="PTHR48465">
    <property type="entry name" value="PROTEIN SSUH2 HOMOLOG"/>
    <property type="match status" value="1"/>
</dbReference>
<accession>A0A5J5Q425</accession>
<evidence type="ECO:0000313" key="2">
    <source>
        <dbReference type="Proteomes" id="UP000327439"/>
    </source>
</evidence>
<dbReference type="PANTHER" id="PTHR48465:SF1">
    <property type="entry name" value="PROTEIN SSUH2 HOMOLOG"/>
    <property type="match status" value="1"/>
</dbReference>
<reference evidence="2" key="1">
    <citation type="journal article" date="2020" name="Nat. Genet.">
        <title>Genomic diversifications of five Gossypium allopolyploid species and their impact on cotton improvement.</title>
        <authorList>
            <person name="Chen Z.J."/>
            <person name="Sreedasyam A."/>
            <person name="Ando A."/>
            <person name="Song Q."/>
            <person name="De Santiago L.M."/>
            <person name="Hulse-Kemp A.M."/>
            <person name="Ding M."/>
            <person name="Ye W."/>
            <person name="Kirkbride R.C."/>
            <person name="Jenkins J."/>
            <person name="Plott C."/>
            <person name="Lovell J."/>
            <person name="Lin Y.M."/>
            <person name="Vaughn R."/>
            <person name="Liu B."/>
            <person name="Simpson S."/>
            <person name="Scheffler B.E."/>
            <person name="Wen L."/>
            <person name="Saski C.A."/>
            <person name="Grover C.E."/>
            <person name="Hu G."/>
            <person name="Conover J.L."/>
            <person name="Carlson J.W."/>
            <person name="Shu S."/>
            <person name="Boston L.B."/>
            <person name="Williams M."/>
            <person name="Peterson D.G."/>
            <person name="McGee K."/>
            <person name="Jones D.C."/>
            <person name="Wendel J.F."/>
            <person name="Stelly D.M."/>
            <person name="Grimwood J."/>
            <person name="Schmutz J."/>
        </authorList>
    </citation>
    <scope>NUCLEOTIDE SEQUENCE [LARGE SCALE GENOMIC DNA]</scope>
    <source>
        <strain evidence="2">cv. 3-79</strain>
    </source>
</reference>
<keyword evidence="2" id="KW-1185">Reference proteome</keyword>
<gene>
    <name evidence="1" type="ORF">ES319_D09G154800v1</name>
</gene>
<dbReference type="InterPro" id="IPR052789">
    <property type="entry name" value="SSUH2_homolog"/>
</dbReference>
<organism evidence="1 2">
    <name type="scientific">Gossypium barbadense</name>
    <name type="common">Sea Island cotton</name>
    <name type="synonym">Hibiscus barbadensis</name>
    <dbReference type="NCBI Taxonomy" id="3634"/>
    <lineage>
        <taxon>Eukaryota</taxon>
        <taxon>Viridiplantae</taxon>
        <taxon>Streptophyta</taxon>
        <taxon>Embryophyta</taxon>
        <taxon>Tracheophyta</taxon>
        <taxon>Spermatophyta</taxon>
        <taxon>Magnoliopsida</taxon>
        <taxon>eudicotyledons</taxon>
        <taxon>Gunneridae</taxon>
        <taxon>Pentapetalae</taxon>
        <taxon>rosids</taxon>
        <taxon>malvids</taxon>
        <taxon>Malvales</taxon>
        <taxon>Malvaceae</taxon>
        <taxon>Malvoideae</taxon>
        <taxon>Gossypium</taxon>
    </lineage>
</organism>
<dbReference type="Proteomes" id="UP000327439">
    <property type="component" value="Chromosome D09"/>
</dbReference>
<protein>
    <submittedName>
        <fullName evidence="1">Uncharacterized protein</fullName>
    </submittedName>
</protein>
<dbReference type="AlphaFoldDB" id="A0A5J5Q425"/>
<sequence length="164" mass="18069">MEAFINPKKRIEIDENERLSSYQYVGRAGSVIPTASLPGTDVSIEEIRSATSFSTPYPPSIHAPLISSPEPLPNEQAIPHQSPYATDYGTYSNDFQRQLLDEVGIRELLIDHIGYQCCWGSCPARTWKIHAVEDCNGKIHCATCGSRGLLKCETCNGSSSLLTH</sequence>
<name>A0A5J5Q425_GOSBA</name>
<evidence type="ECO:0000313" key="1">
    <source>
        <dbReference type="EMBL" id="KAB2013404.1"/>
    </source>
</evidence>